<dbReference type="PANTHER" id="PTHR30511">
    <property type="entry name" value="ALANINE RACEMASE"/>
    <property type="match status" value="1"/>
</dbReference>
<sequence length="181" mass="20165">MVPGRRQNLVSLLPPPPGSLGFQEMLDPTARAWIQLDSKALAHNVHQLESLLPQGCQLMPAVKANAYGHGAALVTRELNRLGIHNFCVATALEGAELRRQGITGEILVLGYTHPTHFPLLHRHRLTQAVLDPSYAGLLEEYGKSLSVHLKLDTGMHRLGQRAEEWEKLLPIFRYKYLKVTG</sequence>
<feature type="non-terminal residue" evidence="6">
    <location>
        <position position="181"/>
    </location>
</feature>
<evidence type="ECO:0000256" key="4">
    <source>
        <dbReference type="PIRSR" id="PIRSR600821-50"/>
    </source>
</evidence>
<dbReference type="GO" id="GO:0030632">
    <property type="term" value="P:D-alanine biosynthetic process"/>
    <property type="evidence" value="ECO:0007669"/>
    <property type="project" value="TreeGrafter"/>
</dbReference>
<evidence type="ECO:0000256" key="3">
    <source>
        <dbReference type="ARBA" id="ARBA00023235"/>
    </source>
</evidence>
<dbReference type="InterPro" id="IPR029066">
    <property type="entry name" value="PLP-binding_barrel"/>
</dbReference>
<dbReference type="Proteomes" id="UP000824214">
    <property type="component" value="Unassembled WGS sequence"/>
</dbReference>
<dbReference type="PRINTS" id="PR00992">
    <property type="entry name" value="ALARACEMASE"/>
</dbReference>
<dbReference type="InterPro" id="IPR000821">
    <property type="entry name" value="Ala_racemase"/>
</dbReference>
<gene>
    <name evidence="6" type="ORF">H9942_11155</name>
</gene>
<feature type="modified residue" description="N6-(pyridoxal phosphate)lysine" evidence="4">
    <location>
        <position position="63"/>
    </location>
</feature>
<dbReference type="GO" id="GO:0005829">
    <property type="term" value="C:cytosol"/>
    <property type="evidence" value="ECO:0007669"/>
    <property type="project" value="TreeGrafter"/>
</dbReference>
<reference evidence="6" key="2">
    <citation type="submission" date="2021-04" db="EMBL/GenBank/DDBJ databases">
        <authorList>
            <person name="Gilroy R."/>
        </authorList>
    </citation>
    <scope>NUCLEOTIDE SEQUENCE</scope>
    <source>
        <strain evidence="6">ChiBcolR8-3208</strain>
    </source>
</reference>
<dbReference type="PROSITE" id="PS00395">
    <property type="entry name" value="ALANINE_RACEMASE"/>
    <property type="match status" value="1"/>
</dbReference>
<dbReference type="Gene3D" id="3.20.20.10">
    <property type="entry name" value="Alanine racemase"/>
    <property type="match status" value="1"/>
</dbReference>
<evidence type="ECO:0000313" key="7">
    <source>
        <dbReference type="Proteomes" id="UP000824214"/>
    </source>
</evidence>
<dbReference type="PANTHER" id="PTHR30511:SF0">
    <property type="entry name" value="ALANINE RACEMASE, CATABOLIC-RELATED"/>
    <property type="match status" value="1"/>
</dbReference>
<protein>
    <submittedName>
        <fullName evidence="6">Alanine racemase</fullName>
        <ecNumber evidence="6">5.1.1.1</ecNumber>
    </submittedName>
</protein>
<evidence type="ECO:0000256" key="2">
    <source>
        <dbReference type="ARBA" id="ARBA00022898"/>
    </source>
</evidence>
<accession>A0A9D2LZZ2</accession>
<dbReference type="Pfam" id="PF01168">
    <property type="entry name" value="Ala_racemase_N"/>
    <property type="match status" value="1"/>
</dbReference>
<dbReference type="InterPro" id="IPR020622">
    <property type="entry name" value="Ala_racemase_pyridoxalP-BS"/>
</dbReference>
<comment type="caution">
    <text evidence="6">The sequence shown here is derived from an EMBL/GenBank/DDBJ whole genome shotgun (WGS) entry which is preliminary data.</text>
</comment>
<dbReference type="EC" id="5.1.1.1" evidence="6"/>
<organism evidence="6 7">
    <name type="scientific">Candidatus Acutalibacter ornithocaccae</name>
    <dbReference type="NCBI Taxonomy" id="2838416"/>
    <lineage>
        <taxon>Bacteria</taxon>
        <taxon>Bacillati</taxon>
        <taxon>Bacillota</taxon>
        <taxon>Clostridia</taxon>
        <taxon>Eubacteriales</taxon>
        <taxon>Acutalibacteraceae</taxon>
        <taxon>Acutalibacter</taxon>
    </lineage>
</organism>
<proteinExistence type="predicted"/>
<keyword evidence="3 6" id="KW-0413">Isomerase</keyword>
<name>A0A9D2LZZ2_9FIRM</name>
<dbReference type="InterPro" id="IPR001608">
    <property type="entry name" value="Ala_racemase_N"/>
</dbReference>
<evidence type="ECO:0000259" key="5">
    <source>
        <dbReference type="Pfam" id="PF01168"/>
    </source>
</evidence>
<dbReference type="EMBL" id="DWXZ01000238">
    <property type="protein sequence ID" value="HJB38602.1"/>
    <property type="molecule type" value="Genomic_DNA"/>
</dbReference>
<dbReference type="GO" id="GO:0030170">
    <property type="term" value="F:pyridoxal phosphate binding"/>
    <property type="evidence" value="ECO:0007669"/>
    <property type="project" value="TreeGrafter"/>
</dbReference>
<dbReference type="AlphaFoldDB" id="A0A9D2LZZ2"/>
<feature type="domain" description="Alanine racemase N-terminal" evidence="5">
    <location>
        <begin position="37"/>
        <end position="173"/>
    </location>
</feature>
<reference evidence="6" key="1">
    <citation type="journal article" date="2021" name="PeerJ">
        <title>Extensive microbial diversity within the chicken gut microbiome revealed by metagenomics and culture.</title>
        <authorList>
            <person name="Gilroy R."/>
            <person name="Ravi A."/>
            <person name="Getino M."/>
            <person name="Pursley I."/>
            <person name="Horton D.L."/>
            <person name="Alikhan N.F."/>
            <person name="Baker D."/>
            <person name="Gharbi K."/>
            <person name="Hall N."/>
            <person name="Watson M."/>
            <person name="Adriaenssens E.M."/>
            <person name="Foster-Nyarko E."/>
            <person name="Jarju S."/>
            <person name="Secka A."/>
            <person name="Antonio M."/>
            <person name="Oren A."/>
            <person name="Chaudhuri R.R."/>
            <person name="La Ragione R."/>
            <person name="Hildebrand F."/>
            <person name="Pallen M.J."/>
        </authorList>
    </citation>
    <scope>NUCLEOTIDE SEQUENCE</scope>
    <source>
        <strain evidence="6">ChiBcolR8-3208</strain>
    </source>
</reference>
<evidence type="ECO:0000256" key="1">
    <source>
        <dbReference type="ARBA" id="ARBA00001933"/>
    </source>
</evidence>
<evidence type="ECO:0000313" key="6">
    <source>
        <dbReference type="EMBL" id="HJB38602.1"/>
    </source>
</evidence>
<comment type="cofactor">
    <cofactor evidence="1 4">
        <name>pyridoxal 5'-phosphate</name>
        <dbReference type="ChEBI" id="CHEBI:597326"/>
    </cofactor>
</comment>
<dbReference type="GO" id="GO:0008784">
    <property type="term" value="F:alanine racemase activity"/>
    <property type="evidence" value="ECO:0007669"/>
    <property type="project" value="UniProtKB-EC"/>
</dbReference>
<keyword evidence="2 4" id="KW-0663">Pyridoxal phosphate</keyword>
<dbReference type="SUPFAM" id="SSF51419">
    <property type="entry name" value="PLP-binding barrel"/>
    <property type="match status" value="1"/>
</dbReference>